<dbReference type="AlphaFoldDB" id="A0A2T3YXH9"/>
<evidence type="ECO:0000256" key="1">
    <source>
        <dbReference type="SAM" id="MobiDB-lite"/>
    </source>
</evidence>
<name>A0A2T3YXH9_TRIA4</name>
<reference evidence="2 3" key="1">
    <citation type="submission" date="2016-07" db="EMBL/GenBank/DDBJ databases">
        <title>Multiple horizontal gene transfer events from other fungi enriched the ability of initially mycotrophic Trichoderma (Ascomycota) to feed on dead plant biomass.</title>
        <authorList>
            <consortium name="DOE Joint Genome Institute"/>
            <person name="Aerts A."/>
            <person name="Atanasova L."/>
            <person name="Chenthamara K."/>
            <person name="Zhang J."/>
            <person name="Grujic M."/>
            <person name="Henrissat B."/>
            <person name="Kuo A."/>
            <person name="Salamov A."/>
            <person name="Lipzen A."/>
            <person name="Labutti K."/>
            <person name="Barry K."/>
            <person name="Miao Y."/>
            <person name="Rahimi M.J."/>
            <person name="Shen Q."/>
            <person name="Grigoriev I.V."/>
            <person name="Kubicek C.P."/>
            <person name="Druzhinina I.S."/>
        </authorList>
    </citation>
    <scope>NUCLEOTIDE SEQUENCE [LARGE SCALE GENOMIC DNA]</scope>
    <source>
        <strain evidence="2 3">CBS 433.97</strain>
    </source>
</reference>
<protein>
    <submittedName>
        <fullName evidence="2">Uncharacterized protein</fullName>
    </submittedName>
</protein>
<sequence>MQEHAHVQRATCAYMYSKILPWCKSGLQSVSNPLCTVPVPERRKQPTHQENLQCPSFSSRRRPHRFLRPSDPCAMGDHEEASPSRKFFPRMAIDGPPRCLLHLLVLGNAGRELTEMGSISIVHCLASLSCKPRPLDASITTTLSTSIANSTSIVALSPLAP</sequence>
<organism evidence="2 3">
    <name type="scientific">Trichoderma asperellum (strain ATCC 204424 / CBS 433.97 / NBRC 101777)</name>
    <dbReference type="NCBI Taxonomy" id="1042311"/>
    <lineage>
        <taxon>Eukaryota</taxon>
        <taxon>Fungi</taxon>
        <taxon>Dikarya</taxon>
        <taxon>Ascomycota</taxon>
        <taxon>Pezizomycotina</taxon>
        <taxon>Sordariomycetes</taxon>
        <taxon>Hypocreomycetidae</taxon>
        <taxon>Hypocreales</taxon>
        <taxon>Hypocreaceae</taxon>
        <taxon>Trichoderma</taxon>
    </lineage>
</organism>
<keyword evidence="3" id="KW-1185">Reference proteome</keyword>
<gene>
    <name evidence="2" type="ORF">M441DRAFT_264478</name>
</gene>
<accession>A0A2T3YXH9</accession>
<dbReference type="Proteomes" id="UP000240493">
    <property type="component" value="Unassembled WGS sequence"/>
</dbReference>
<proteinExistence type="predicted"/>
<evidence type="ECO:0000313" key="2">
    <source>
        <dbReference type="EMBL" id="PTB37252.1"/>
    </source>
</evidence>
<evidence type="ECO:0000313" key="3">
    <source>
        <dbReference type="Proteomes" id="UP000240493"/>
    </source>
</evidence>
<feature type="region of interest" description="Disordered" evidence="1">
    <location>
        <begin position="61"/>
        <end position="80"/>
    </location>
</feature>
<dbReference type="EMBL" id="KZ679268">
    <property type="protein sequence ID" value="PTB37252.1"/>
    <property type="molecule type" value="Genomic_DNA"/>
</dbReference>